<dbReference type="Pfam" id="PF00196">
    <property type="entry name" value="GerE"/>
    <property type="match status" value="1"/>
</dbReference>
<comment type="caution">
    <text evidence="2">The sequence shown here is derived from an EMBL/GenBank/DDBJ whole genome shotgun (WGS) entry which is preliminary data.</text>
</comment>
<dbReference type="InterPro" id="IPR029058">
    <property type="entry name" value="AB_hydrolase_fold"/>
</dbReference>
<dbReference type="PRINTS" id="PR00111">
    <property type="entry name" value="ABHYDROLASE"/>
</dbReference>
<dbReference type="SMART" id="SM00421">
    <property type="entry name" value="HTH_LUXR"/>
    <property type="match status" value="1"/>
</dbReference>
<evidence type="ECO:0000313" key="3">
    <source>
        <dbReference type="Proteomes" id="UP001183202"/>
    </source>
</evidence>
<dbReference type="InterPro" id="IPR000073">
    <property type="entry name" value="AB_hydrolase_1"/>
</dbReference>
<keyword evidence="3" id="KW-1185">Reference proteome</keyword>
<name>A0ABU2NCI6_9PSEU</name>
<dbReference type="PROSITE" id="PS00622">
    <property type="entry name" value="HTH_LUXR_1"/>
    <property type="match status" value="1"/>
</dbReference>
<dbReference type="EMBL" id="JAVREJ010000011">
    <property type="protein sequence ID" value="MDT0351193.1"/>
    <property type="molecule type" value="Genomic_DNA"/>
</dbReference>
<dbReference type="Gene3D" id="3.40.50.1820">
    <property type="entry name" value="alpha/beta hydrolase"/>
    <property type="match status" value="1"/>
</dbReference>
<evidence type="ECO:0000313" key="2">
    <source>
        <dbReference type="EMBL" id="MDT0351193.1"/>
    </source>
</evidence>
<organism evidence="2 3">
    <name type="scientific">Pseudonocardia charpentierae</name>
    <dbReference type="NCBI Taxonomy" id="3075545"/>
    <lineage>
        <taxon>Bacteria</taxon>
        <taxon>Bacillati</taxon>
        <taxon>Actinomycetota</taxon>
        <taxon>Actinomycetes</taxon>
        <taxon>Pseudonocardiales</taxon>
        <taxon>Pseudonocardiaceae</taxon>
        <taxon>Pseudonocardia</taxon>
    </lineage>
</organism>
<accession>A0ABU2NCI6</accession>
<dbReference type="PANTHER" id="PTHR43433:SF8">
    <property type="entry name" value="BIFUNCTIONAL LIPASE_ADENYLATE CYCLASE LIPJ"/>
    <property type="match status" value="1"/>
</dbReference>
<dbReference type="Pfam" id="PF00561">
    <property type="entry name" value="Abhydrolase_1"/>
    <property type="match status" value="1"/>
</dbReference>
<dbReference type="InterPro" id="IPR000792">
    <property type="entry name" value="Tscrpt_reg_LuxR_C"/>
</dbReference>
<gene>
    <name evidence="2" type="ORF">RM445_16815</name>
</gene>
<feature type="domain" description="HTH luxR-type" evidence="1">
    <location>
        <begin position="295"/>
        <end position="360"/>
    </location>
</feature>
<dbReference type="PANTHER" id="PTHR43433">
    <property type="entry name" value="HYDROLASE, ALPHA/BETA FOLD FAMILY PROTEIN"/>
    <property type="match status" value="1"/>
</dbReference>
<dbReference type="CDD" id="cd06170">
    <property type="entry name" value="LuxR_C_like"/>
    <property type="match status" value="1"/>
</dbReference>
<dbReference type="SUPFAM" id="SSF46894">
    <property type="entry name" value="C-terminal effector domain of the bipartite response regulators"/>
    <property type="match status" value="1"/>
</dbReference>
<dbReference type="PROSITE" id="PS50043">
    <property type="entry name" value="HTH_LUXR_2"/>
    <property type="match status" value="1"/>
</dbReference>
<dbReference type="Proteomes" id="UP001183202">
    <property type="component" value="Unassembled WGS sequence"/>
</dbReference>
<dbReference type="InterPro" id="IPR036388">
    <property type="entry name" value="WH-like_DNA-bd_sf"/>
</dbReference>
<evidence type="ECO:0000259" key="1">
    <source>
        <dbReference type="PROSITE" id="PS50043"/>
    </source>
</evidence>
<dbReference type="SUPFAM" id="SSF53474">
    <property type="entry name" value="alpha/beta-Hydrolases"/>
    <property type="match status" value="1"/>
</dbReference>
<dbReference type="Gene3D" id="1.10.10.10">
    <property type="entry name" value="Winged helix-like DNA-binding domain superfamily/Winged helix DNA-binding domain"/>
    <property type="match status" value="1"/>
</dbReference>
<sequence length="363" mass="39251">MSRPARVDGAPPQDVRFCRSADGTRIAYAVHGSGPPLLLAACWLSHLEFDWQSPVWRHFLLDLGRVATVIRYDERGNGMSDWDVADFGLPARVADLEAVADAAGLDRFAMVGMSQGGPVGVAYAARHPGRLSRLILYGTYGRAMDQTDPQAVELEQTFRQMIKVGWARPDSTFRRVFTNLLIPGATAEQAGWLDDLQARATSTENAVLARAGRMQADVRDLLPGLTVPTLVLHARGDRMIDFSLGRELAARIPGARLVSLDSDNHITLADEPAWPVFVDEVTAFLTPDRVSAGTPAGALRSLTDREVDVLRLVGQGRDNAEVALALSLSVRTVERHLTSIYAKLGLTGRAARAAAVARLLAAG</sequence>
<dbReference type="GO" id="GO:0016787">
    <property type="term" value="F:hydrolase activity"/>
    <property type="evidence" value="ECO:0007669"/>
    <property type="project" value="UniProtKB-KW"/>
</dbReference>
<dbReference type="InterPro" id="IPR016032">
    <property type="entry name" value="Sig_transdc_resp-reg_C-effctor"/>
</dbReference>
<keyword evidence="2" id="KW-0378">Hydrolase</keyword>
<protein>
    <submittedName>
        <fullName evidence="2">Alpha/beta fold hydrolase</fullName>
    </submittedName>
</protein>
<dbReference type="InterPro" id="IPR050471">
    <property type="entry name" value="AB_hydrolase"/>
</dbReference>
<dbReference type="RefSeq" id="WP_311557380.1">
    <property type="nucleotide sequence ID" value="NZ_JAVREJ010000011.1"/>
</dbReference>
<proteinExistence type="predicted"/>
<dbReference type="PRINTS" id="PR00038">
    <property type="entry name" value="HTHLUXR"/>
</dbReference>
<reference evidence="3" key="1">
    <citation type="submission" date="2023-07" db="EMBL/GenBank/DDBJ databases">
        <title>30 novel species of actinomycetes from the DSMZ collection.</title>
        <authorList>
            <person name="Nouioui I."/>
        </authorList>
    </citation>
    <scope>NUCLEOTIDE SEQUENCE [LARGE SCALE GENOMIC DNA]</scope>
    <source>
        <strain evidence="3">DSM 45834</strain>
    </source>
</reference>